<keyword evidence="4" id="KW-1185">Reference proteome</keyword>
<sequence>MKIKTTLLKQIVFLIAILMSSTIFAQQNYVPFTTVANGSFQGLKGNMLQIGNNILNRQTNSQSPNNPYNGTGNNNGTNMQFIDIDGDASTFNSTTANLTIPVANAGCYQIRFAGLFWAGVYNDPTDPGVIVDRTKLNQVKFKVPGGNYVDITGTTIFDTYTEGTSGIVSNPNYGYAAYFEVTNLLQALPSANGTYGVANIQAGLGSNTSGGWNLIIVYEDPLTTAKNIDIFSGFSNIRSGDPALDIPITGFNSIPIGPVRAQLAFAALEGDRAYTDDRLRVNGVSMTIPTRPANNFFNATINDINGAYTDRNIASSNLLGFDAGIINVPNPGNSVIANSATSATIRLQTNNDSYVYYMNAFAIEVIQPQINLVKRVLDLNGNDIGNTTVALGQEIIYELTFQNIGNDDAINFTLTDVFPVNVTPLSVDVTGAPGVIAPADPTISPMVFNIPNSLVTEFGAEYTIRIRVRVAENCYDLRDACSNEITNTAYKTYYSSTSGNLVENQQPSASGINACLFPTPGATNFIADIDDCTFESEEILCGSSVTLTAGSGYSSYQWYSGSPPNAGNIINGATNQSYTATTTGTYSVVNTAPAPCLSIVETFNVVDFNGVAPNPVIPYADQVDICPIDGSELPKIFLCGASDSQLIDSGIVNASLVWEVLSTTANCTTTPPSTCPNTNCPNADWTQVSTDAYFNAVNAGEYRVTITFQNGCFRRYYFNVYKNLFTPTAVATDQICTTPGTITVNGVPATGYMFSIDNVNWQTDNVFTSVSPGTYTVYTQQIGGGVGNCLFTIPNVVVNLRDFTVDVIVQDALCNGDKGEIRVQVNNVDPQYTYQLLLNGNPFANAGPIDVNDYTFSNLNAGNYTLNVSTTDGCTYTQDITISDPPLLIVTGAVTIPLTCTDGEITLYPVGGTPPYIYQISGDQDLYTVPNFVITTGGTYTFTVTDNNNCTAQTTVTIDAIPAPEFTITTTDVLCNGGATGEIAFNVTNTNGYTILYSVTTPPNPASFGNNPVFSNLVSGTYEAQIQYSLNGTTCLTAVQTIVIDEPANAVEASAGVSELAGCGPNGEGRVRITNPQGGSGVYEYSFDGGINWGTASEAYVAPGTHTVCIRDANSTTCTACYQVTIDPAPQDPTITVEDPDYNCDGTATTTITVNNNGGNFAYTYLLDGNPNTNTPANVFVNVPCGPHTVTVQYQNLNIPTYSDLLREDFGSGANTTTPGIAAAYCWNSQPYPASTPCGNNTIPGYSPICGSYTIEDNQYSVTSKIIPNNCAWYPYRDHTQVLTGVPDPNGRFLAVNIGSAAGNYGILYSKQINSVLPNQPVLVDLYVANLLNAGNSGADPDFILELVDPSGNVVASQATGIIDNITDGWQFQTLSLNPGNNTTLTFNIRSGSILYQGNDAAIDDIYVRQEPIACITEVEFPVLVDCNQAFSAQITNASDVSCNGANDGSITIAAQNFDATLGYYYTITTSGGVVTGPVNVFTSPFTISNLPGDTYTIDIQYDLSSTPCTFPFTQTIGEPTALVAGAVLSSPATCLNGGTITASASGGTPNYQYQLQDGLGNPYNGSVFGANNVFSNLPPGDYIVVVQDALLCTDPIDVAITIPTPTAPTAVIDASSDLCYDGTNGATLVVTASGGVAPYTYSMNGGTFGTSNTFTVTPGTYTITVRDDYGCEVTLAAVTIAPQLIADAVLTNGLDCTASPDADIDVTINGGNAPYTYQVSYNAGPLSAAIATGGTFTYTTSNPGDYQFVITDAIGCTVTTSTVTVIPLPILNAPVATQTAFNLCNGDSNGAFTVTASGGLPPYTYDIGSGPTTNNNFTGLTAGTYTVTVTDANSCTETTTIMLTEPDPINFTIVKTDIQCGVTGTEPGSIDVTNVTGGTAPYTYNIYNSTGTFSDTYSATVGEDHSFAILNFGIYTVEVVDANGCVLVQNNIIIASPPNSLNIDISTPTADCTSGGTIRVCVNTSLAGGPYHFAIYQDLSPAIPPYPTYPGPGYQNADVSDPTGLCSTFTNLIPGVTYSFIVYDETTNCYYFETATGPVPTPSSITSNITPHNVTCTGANDGSVSFTVNGFSGTGFTYQIYQALNNTPVGGVGNYTGGAPATINNFGVLPPGQYFVLFTEVGGPNNGCTQTSANFTISESPVLLSVTAAVTHNDNLCAEAGQITVTGSNGTPPYTYQIVTGGSPVPTTWPGQSSNVFNNLAGGTYDIYIQDANGCTQPFTSLFVPTDSSPDITVTLNPATLCNTNNGSYSIQVSTNVAVGIAPFTYSVDGGGFTSQASNPFTVSGLNAGTHTVTIRDANGCTETESITIYPPLNATIIPSIAATGNCGVSDGIITVNAAGGSGNYTYTITPNGAPITQAGNVFSNVPAGTYTVTITDNTTGCIITSNITLTQPTNPSVTSSVVDVTCNGASNGVITITLTGSNPDPVYTYEITAGPVTFPAQTTNVFNNLPAGAYTIVVTSGRGCTTTLNINVNEPAPIVVPAPTVTEFACNAGTNTVNNASIVVTGVTGGSGTYINYVFINSANNSVLQSGTSNTFITANEAGGSYIINVYDNNGCLGSTTATIAPFVEISNPTITVTSPITCTTLEAITINVNASINGVATTLPSPLSYTVTGINNPYNVTQIDNPNFSGLDIGNYNITILNQITGCSVETIHYVFNPNTFVVNATVNNNVTCFGGNDGSVSFTFVDQNLTPTNDAGPFAYEIYDASNTLVTSGNSPNAGPFTVTGLAAGIYQLVTTLTNSPNCPATTSFTITQPTTALSLVLNSTPITCNPVNDGTISAVGSNGWGGPYEYQIQGPGVTPSWSSNAYFENLGAGTFTVSVRDNLGCIVSDNVTLVIPNPIDALISAVPTALACVGDTNATITVSNTTGGYGSGYLYVLNNVTTGTSSAPQTSNVFTNIGAGTYNVTITDSFNCDFTTTNVTITEPANQVAATLAQIYNPTCQTDAILELTAMGGTAPYSWSTSPNGSFTPFGGASITFTVPAGTYQYYVVDANNCIVVVSNSITVEPVLPIAIDVEPIQEISCAGSTTTVIATATNGLGNYVYSISPPTSGVVQTSPGVFEGVEAGSYTITVTGGDCSQTASITVTEPTPIDIDDSSSIATPVSCFDNPIDGTITVVASGGTGTIQYSITDDLTSTDPLEIVNSGYFTDLTPGDYWVFVQDENGCSVGPLPFTIDNAEPFVLTSLNVFDEICSGDGGSAAFTISGGTPGTTGYTLTDSLTNPTFTLTSLTGDFSLPNLAPGEYEYFIKDSTITCVYPVQFTINPGVDIQASVRYDVECDNNVPIATVTVLYNTDLDINDLTFELDNGAVFAPQQGDNVFVGVAAGSHTATVTHANGCQTPAISFDIVLPTTPTITSFVQSGLNQFTVTATGGTPPYTYTVINSNGVVYEGSNNVYFYNQTDNYTVIVTDIYGCNDTDTQFFEFYDVDIPDYFTPNGDGNNDGWSPNYLDNYPKAVTYVFDRYSRKIITLHPGESWDGTYMGNELPSGDYWYVLKLNGETDAREFVGNFTLYR</sequence>
<feature type="domain" description="DUF11" evidence="2">
    <location>
        <begin position="384"/>
        <end position="493"/>
    </location>
</feature>
<comment type="caution">
    <text evidence="3">The sequence shown here is derived from an EMBL/GenBank/DDBJ whole genome shotgun (WGS) entry which is preliminary data.</text>
</comment>
<dbReference type="InterPro" id="IPR025667">
    <property type="entry name" value="SprB_repeat"/>
</dbReference>
<dbReference type="OrthoDB" id="607469at2"/>
<keyword evidence="1" id="KW-0732">Signal</keyword>
<proteinExistence type="predicted"/>
<dbReference type="Pfam" id="PF13585">
    <property type="entry name" value="CHU_C"/>
    <property type="match status" value="1"/>
</dbReference>
<dbReference type="Gene3D" id="2.60.40.740">
    <property type="match status" value="1"/>
</dbReference>
<protein>
    <submittedName>
        <fullName evidence="3">T9SS type B sorting domain-containing protein</fullName>
    </submittedName>
</protein>
<dbReference type="RefSeq" id="WP_140998992.1">
    <property type="nucleotide sequence ID" value="NZ_VDCZ01000013.1"/>
</dbReference>
<dbReference type="InterPro" id="IPR026341">
    <property type="entry name" value="T9SS_type_B"/>
</dbReference>
<evidence type="ECO:0000313" key="3">
    <source>
        <dbReference type="EMBL" id="MVO10568.1"/>
    </source>
</evidence>
<reference evidence="4" key="1">
    <citation type="submission" date="2019-05" db="EMBL/GenBank/DDBJ databases">
        <title>Flavobacterium profundi sp. nov., isolated from a deep-sea seamount.</title>
        <authorList>
            <person name="Zhang D.-C."/>
        </authorList>
    </citation>
    <scope>NUCLEOTIDE SEQUENCE [LARGE SCALE GENOMIC DNA]</scope>
    <source>
        <strain evidence="4">TP390</strain>
    </source>
</reference>
<dbReference type="Gene3D" id="2.60.40.10">
    <property type="entry name" value="Immunoglobulins"/>
    <property type="match status" value="1"/>
</dbReference>
<dbReference type="NCBIfam" id="TIGR04131">
    <property type="entry name" value="Bac_Flav_CTERM"/>
    <property type="match status" value="1"/>
</dbReference>
<gene>
    <name evidence="3" type="ORF">GOQ30_15445</name>
</gene>
<dbReference type="Pfam" id="PF01345">
    <property type="entry name" value="DUF11"/>
    <property type="match status" value="1"/>
</dbReference>
<dbReference type="InterPro" id="IPR013783">
    <property type="entry name" value="Ig-like_fold"/>
</dbReference>
<evidence type="ECO:0000313" key="4">
    <source>
        <dbReference type="Proteomes" id="UP000431264"/>
    </source>
</evidence>
<evidence type="ECO:0000259" key="2">
    <source>
        <dbReference type="Pfam" id="PF01345"/>
    </source>
</evidence>
<dbReference type="InterPro" id="IPR001434">
    <property type="entry name" value="OmcB-like_DUF11"/>
</dbReference>
<organism evidence="3 4">
    <name type="scientific">Flavobacterium profundi</name>
    <dbReference type="NCBI Taxonomy" id="1774945"/>
    <lineage>
        <taxon>Bacteria</taxon>
        <taxon>Pseudomonadati</taxon>
        <taxon>Bacteroidota</taxon>
        <taxon>Flavobacteriia</taxon>
        <taxon>Flavobacteriales</taxon>
        <taxon>Flavobacteriaceae</taxon>
        <taxon>Flavobacterium</taxon>
    </lineage>
</organism>
<dbReference type="Proteomes" id="UP000431264">
    <property type="component" value="Unassembled WGS sequence"/>
</dbReference>
<dbReference type="EMBL" id="WQLW01000013">
    <property type="protein sequence ID" value="MVO10568.1"/>
    <property type="molecule type" value="Genomic_DNA"/>
</dbReference>
<feature type="chain" id="PRO_5026073493" evidence="1">
    <location>
        <begin position="26"/>
        <end position="3516"/>
    </location>
</feature>
<name>A0A6I4IVF4_9FLAO</name>
<accession>A0A6I4IVF4</accession>
<dbReference type="Pfam" id="PF13573">
    <property type="entry name" value="SprB"/>
    <property type="match status" value="9"/>
</dbReference>
<feature type="signal peptide" evidence="1">
    <location>
        <begin position="1"/>
        <end position="25"/>
    </location>
</feature>
<evidence type="ECO:0000256" key="1">
    <source>
        <dbReference type="SAM" id="SignalP"/>
    </source>
</evidence>